<proteinExistence type="predicted"/>
<dbReference type="InterPro" id="IPR017087">
    <property type="entry name" value="UCP037004"/>
</dbReference>
<feature type="domain" description="DUF1722" evidence="1">
    <location>
        <begin position="200"/>
        <end position="314"/>
    </location>
</feature>
<dbReference type="PIRSF" id="PIRSF037004">
    <property type="entry name" value="UCP037004"/>
    <property type="match status" value="1"/>
</dbReference>
<evidence type="ECO:0000313" key="2">
    <source>
        <dbReference type="EMBL" id="MBK1726507.1"/>
    </source>
</evidence>
<gene>
    <name evidence="2" type="ORF">CKO13_05620</name>
</gene>
<protein>
    <recommendedName>
        <fullName evidence="1">DUF1722 domain-containing protein</fullName>
    </recommendedName>
</protein>
<dbReference type="InterPro" id="IPR007553">
    <property type="entry name" value="2-thiour_desulf"/>
</dbReference>
<reference evidence="2 3" key="1">
    <citation type="journal article" date="2020" name="Microorganisms">
        <title>Osmotic Adaptation and Compatible Solute Biosynthesis of Phototrophic Bacteria as Revealed from Genome Analyses.</title>
        <authorList>
            <person name="Imhoff J.F."/>
            <person name="Rahn T."/>
            <person name="Kunzel S."/>
            <person name="Keller A."/>
            <person name="Neulinger S.C."/>
        </authorList>
    </citation>
    <scope>NUCLEOTIDE SEQUENCE [LARGE SCALE GENOMIC DNA]</scope>
    <source>
        <strain evidence="2 3">DSM 15116</strain>
    </source>
</reference>
<dbReference type="PANTHER" id="PTHR30087">
    <property type="entry name" value="INNER MEMBRANE PROTEIN"/>
    <property type="match status" value="1"/>
</dbReference>
<organism evidence="2 3">
    <name type="scientific">Halorhodospira neutriphila</name>
    <dbReference type="NCBI Taxonomy" id="168379"/>
    <lineage>
        <taxon>Bacteria</taxon>
        <taxon>Pseudomonadati</taxon>
        <taxon>Pseudomonadota</taxon>
        <taxon>Gammaproteobacteria</taxon>
        <taxon>Chromatiales</taxon>
        <taxon>Ectothiorhodospiraceae</taxon>
        <taxon>Halorhodospira</taxon>
    </lineage>
</organism>
<dbReference type="EMBL" id="NRSH01000047">
    <property type="protein sequence ID" value="MBK1726507.1"/>
    <property type="molecule type" value="Genomic_DNA"/>
</dbReference>
<name>A0ABS1E5V3_9GAMM</name>
<dbReference type="Pfam" id="PF08349">
    <property type="entry name" value="DUF1722"/>
    <property type="match status" value="1"/>
</dbReference>
<evidence type="ECO:0000259" key="1">
    <source>
        <dbReference type="Pfam" id="PF08349"/>
    </source>
</evidence>
<comment type="caution">
    <text evidence="2">The sequence shown here is derived from an EMBL/GenBank/DDBJ whole genome shotgun (WGS) entry which is preliminary data.</text>
</comment>
<dbReference type="InterPro" id="IPR013560">
    <property type="entry name" value="DUF1722"/>
</dbReference>
<evidence type="ECO:0000313" key="3">
    <source>
        <dbReference type="Proteomes" id="UP000738126"/>
    </source>
</evidence>
<dbReference type="PANTHER" id="PTHR30087:SF0">
    <property type="entry name" value="INNER MEMBRANE PROTEIN"/>
    <property type="match status" value="1"/>
</dbReference>
<dbReference type="Pfam" id="PF04463">
    <property type="entry name" value="2-thiour_desulf"/>
    <property type="match status" value="1"/>
</dbReference>
<keyword evidence="3" id="KW-1185">Reference proteome</keyword>
<sequence length="325" mass="36919">MATDEESPPQPQRIPVGVSSCLLGEEVRYDGTHKRNPFVTEALSRYFEYVPVCPEVAIGLSTPRPPIRLEWDGERVRVRGVRHRSIEVTEAMADYGRRKGAELGWLSGYILKSKSPSCGMERVKVYKEDGHPAGFSSAGAYARQLMEQNPLLPVEEEGRLNDPALREGFVCRVFCYHRWQRLRAAGLTRGGLVGFHADHKLLLMAHDEQRMRELGRLVSRLGEEGLEAVAQRYIQGFMAALARPATRGRHANVLYHLLGYLKGDLEESDRREAVTVIEQYRQGMVPLIVPVTLLRHHFRHAPDPYVERQLYLYWSPPDLALLNAV</sequence>
<dbReference type="RefSeq" id="WP_200257727.1">
    <property type="nucleotide sequence ID" value="NZ_NRSH01000047.1"/>
</dbReference>
<dbReference type="Proteomes" id="UP000738126">
    <property type="component" value="Unassembled WGS sequence"/>
</dbReference>
<accession>A0ABS1E5V3</accession>